<proteinExistence type="predicted"/>
<name>A0ACC2R8E5_9NEOP</name>
<sequence length="475" mass="53499">MAAATAPRKTISIYDYPEHLNPFHEEDNHNKIRFWTLGRRLNRSNSISFSGLKDLKNSWALRSFMKKGKKGTSSEKSSNNQLNGDTSPIIYRKTFQSTSSVGARSTVASPERSDRYVYGGSITPLPRSRFQERLRSTSHHEVQSLSATPRLARSDVSGSRLSVESTNPFDEDGPVAPVRASRRKKKRAPLPPEAANTTPNIAVTTAVNVTEIQRSEIEEKTLNRNEGDLELEDMNLNIELKIVEDEDVKDKNAVAIEVKPTTPNSLNNNEKSDSEKTNTEKQTDITESKDSEFTIRNSSSDEDILNSSAFHKVDIVKYRRNSSVNEDDIRLRRGNLEDFQSLSNKRSQSLTNALDTTYTTFDINLNENKMHMDINGNDGPKKVVCKLYDDSQTKKSIETISSTEKEFLEIDRATRQLEREINKLNSALIEDDIPCVEARLSVSEIKRRFDKNDASSPNPIPKPRRSHYGGGSSTP</sequence>
<dbReference type="Proteomes" id="UP001231649">
    <property type="component" value="Chromosome 2"/>
</dbReference>
<protein>
    <submittedName>
        <fullName evidence="1">Uncharacterized protein</fullName>
    </submittedName>
</protein>
<organism evidence="1 2">
    <name type="scientific">Mythimna loreyi</name>
    <dbReference type="NCBI Taxonomy" id="667449"/>
    <lineage>
        <taxon>Eukaryota</taxon>
        <taxon>Metazoa</taxon>
        <taxon>Ecdysozoa</taxon>
        <taxon>Arthropoda</taxon>
        <taxon>Hexapoda</taxon>
        <taxon>Insecta</taxon>
        <taxon>Pterygota</taxon>
        <taxon>Neoptera</taxon>
        <taxon>Endopterygota</taxon>
        <taxon>Lepidoptera</taxon>
        <taxon>Glossata</taxon>
        <taxon>Ditrysia</taxon>
        <taxon>Noctuoidea</taxon>
        <taxon>Noctuidae</taxon>
        <taxon>Noctuinae</taxon>
        <taxon>Hadenini</taxon>
        <taxon>Mythimna</taxon>
    </lineage>
</organism>
<comment type="caution">
    <text evidence="1">The sequence shown here is derived from an EMBL/GenBank/DDBJ whole genome shotgun (WGS) entry which is preliminary data.</text>
</comment>
<accession>A0ACC2R8E5</accession>
<keyword evidence="2" id="KW-1185">Reference proteome</keyword>
<evidence type="ECO:0000313" key="2">
    <source>
        <dbReference type="Proteomes" id="UP001231649"/>
    </source>
</evidence>
<gene>
    <name evidence="1" type="ORF">PYW08_006975</name>
</gene>
<dbReference type="EMBL" id="CM056778">
    <property type="protein sequence ID" value="KAJ8736319.1"/>
    <property type="molecule type" value="Genomic_DNA"/>
</dbReference>
<reference evidence="1" key="1">
    <citation type="submission" date="2023-03" db="EMBL/GenBank/DDBJ databases">
        <title>Chromosome-level genomes of two armyworms, Mythimna separata and Mythimna loreyi, provide insights into the biosynthesis and reception of sex pheromones.</title>
        <authorList>
            <person name="Zhao H."/>
        </authorList>
    </citation>
    <scope>NUCLEOTIDE SEQUENCE</scope>
    <source>
        <strain evidence="1">BeijingLab</strain>
    </source>
</reference>
<evidence type="ECO:0000313" key="1">
    <source>
        <dbReference type="EMBL" id="KAJ8736319.1"/>
    </source>
</evidence>